<reference evidence="1 2" key="1">
    <citation type="submission" date="2020-03" db="EMBL/GenBank/DDBJ databases">
        <title>Genomic Encyclopedia of Type Strains, Phase IV (KMG-IV): sequencing the most valuable type-strain genomes for metagenomic binning, comparative biology and taxonomic classification.</title>
        <authorList>
            <person name="Goeker M."/>
        </authorList>
    </citation>
    <scope>NUCLEOTIDE SEQUENCE [LARGE SCALE GENOMIC DNA]</scope>
    <source>
        <strain evidence="1 2">DSM 24233</strain>
    </source>
</reference>
<organism evidence="1 2">
    <name type="scientific">Desulfobaculum xiamenense</name>
    <dbReference type="NCBI Taxonomy" id="995050"/>
    <lineage>
        <taxon>Bacteria</taxon>
        <taxon>Pseudomonadati</taxon>
        <taxon>Thermodesulfobacteriota</taxon>
        <taxon>Desulfovibrionia</taxon>
        <taxon>Desulfovibrionales</taxon>
        <taxon>Desulfovibrionaceae</taxon>
        <taxon>Desulfobaculum</taxon>
    </lineage>
</organism>
<sequence>MSTENETILDITEMPLEGIAAYWLSLKKIMGGKVAPKLALDEAGRTEEPYIRYLLESCFTGLSDDQFLRVAGFKAETVVRGMQLRQGLIREAVLSMSAGENPRKALVRMAAHFPAQLMPEEKISRMALEMVKKARAGSGTEYTVTIDYTTAADQLLVKLMFYVFWARHEGAGSMRTFAETSRCLLFREALSMVEDGFDRSFIKACVDTRCEGLVREARLKMNMAAELALALRGKLSYDEMFVVAQAYMP</sequence>
<dbReference type="AlphaFoldDB" id="A0A846QJW1"/>
<dbReference type="RefSeq" id="WP_167940413.1">
    <property type="nucleotide sequence ID" value="NZ_JAATJA010000001.1"/>
</dbReference>
<accession>A0A846QJW1</accession>
<evidence type="ECO:0000313" key="2">
    <source>
        <dbReference type="Proteomes" id="UP000580856"/>
    </source>
</evidence>
<comment type="caution">
    <text evidence="1">The sequence shown here is derived from an EMBL/GenBank/DDBJ whole genome shotgun (WGS) entry which is preliminary data.</text>
</comment>
<gene>
    <name evidence="1" type="ORF">GGQ74_000990</name>
</gene>
<dbReference type="EMBL" id="JAATJA010000001">
    <property type="protein sequence ID" value="NJB67350.1"/>
    <property type="molecule type" value="Genomic_DNA"/>
</dbReference>
<protein>
    <submittedName>
        <fullName evidence="1">Uncharacterized protein</fullName>
    </submittedName>
</protein>
<proteinExistence type="predicted"/>
<evidence type="ECO:0000313" key="1">
    <source>
        <dbReference type="EMBL" id="NJB67350.1"/>
    </source>
</evidence>
<dbReference type="Proteomes" id="UP000580856">
    <property type="component" value="Unassembled WGS sequence"/>
</dbReference>
<keyword evidence="2" id="KW-1185">Reference proteome</keyword>
<name>A0A846QJW1_9BACT</name>